<dbReference type="Proteomes" id="UP000248795">
    <property type="component" value="Unassembled WGS sequence"/>
</dbReference>
<sequence>MASRTPRGTAYESFGSGERTIALVHGLGLNRHSWQWQVPALAAKHRVITYDLHGHGDSSVPPRTPSLSLFAEQLAELLDHLGIARASVFGFSLGGMIARRFAMDHGGRLDALGILHSAHARDTAAHEAIQARVVQAAREGPAATVEAALQRWFTDGFRASHPQMMDEVRRWILANRKDIYAPIYQVLVNGVTELVAPKPPITAPTLVMTGEEDHGNSPAMSRAIAAEIAGSELVILPGLRHMALAEAPELFNAKLLHFLQRVQGG</sequence>
<name>A0A2W2B4X3_9HYPH</name>
<dbReference type="SUPFAM" id="SSF53474">
    <property type="entry name" value="alpha/beta-Hydrolases"/>
    <property type="match status" value="1"/>
</dbReference>
<evidence type="ECO:0000259" key="1">
    <source>
        <dbReference type="Pfam" id="PF12697"/>
    </source>
</evidence>
<dbReference type="PANTHER" id="PTHR43433">
    <property type="entry name" value="HYDROLASE, ALPHA/BETA FOLD FAMILY PROTEIN"/>
    <property type="match status" value="1"/>
</dbReference>
<dbReference type="InterPro" id="IPR050471">
    <property type="entry name" value="AB_hydrolase"/>
</dbReference>
<dbReference type="InterPro" id="IPR000073">
    <property type="entry name" value="AB_hydrolase_1"/>
</dbReference>
<dbReference type="EMBL" id="QKVK01000011">
    <property type="protein sequence ID" value="PZF75344.1"/>
    <property type="molecule type" value="Genomic_DNA"/>
</dbReference>
<feature type="domain" description="AB hydrolase-1" evidence="1">
    <location>
        <begin position="23"/>
        <end position="253"/>
    </location>
</feature>
<dbReference type="PRINTS" id="PR00111">
    <property type="entry name" value="ABHYDROLASE"/>
</dbReference>
<comment type="caution">
    <text evidence="2">The sequence shown here is derived from an EMBL/GenBank/DDBJ whole genome shotgun (WGS) entry which is preliminary data.</text>
</comment>
<dbReference type="AlphaFoldDB" id="A0A2W2B4X3"/>
<accession>A0A2W2B4X3</accession>
<dbReference type="InterPro" id="IPR029058">
    <property type="entry name" value="AB_hydrolase_fold"/>
</dbReference>
<evidence type="ECO:0000313" key="3">
    <source>
        <dbReference type="Proteomes" id="UP000248795"/>
    </source>
</evidence>
<dbReference type="Gene3D" id="3.40.50.1820">
    <property type="entry name" value="alpha/beta hydrolase"/>
    <property type="match status" value="1"/>
</dbReference>
<reference evidence="3" key="1">
    <citation type="submission" date="2018-06" db="EMBL/GenBank/DDBJ databases">
        <title>Aestuariibacter litoralis strain KCTC 52945T.</title>
        <authorList>
            <person name="Li X."/>
            <person name="Salam N."/>
            <person name="Li J.-L."/>
            <person name="Chen Y.-M."/>
            <person name="Yang Z.-W."/>
            <person name="Zhang L.-Y."/>
            <person name="Han M.-X."/>
            <person name="Xiao M."/>
            <person name="Li W.-J."/>
        </authorList>
    </citation>
    <scope>NUCLEOTIDE SEQUENCE [LARGE SCALE GENOMIC DNA]</scope>
    <source>
        <strain evidence="3">KCTC 52945</strain>
    </source>
</reference>
<dbReference type="Pfam" id="PF12697">
    <property type="entry name" value="Abhydrolase_6"/>
    <property type="match status" value="1"/>
</dbReference>
<protein>
    <submittedName>
        <fullName evidence="2">3-oxoadipate enol-lactonase</fullName>
    </submittedName>
</protein>
<dbReference type="RefSeq" id="WP_111200050.1">
    <property type="nucleotide sequence ID" value="NZ_QKVK01000011.1"/>
</dbReference>
<dbReference type="PANTHER" id="PTHR43433:SF5">
    <property type="entry name" value="AB HYDROLASE-1 DOMAIN-CONTAINING PROTEIN"/>
    <property type="match status" value="1"/>
</dbReference>
<proteinExistence type="predicted"/>
<keyword evidence="3" id="KW-1185">Reference proteome</keyword>
<gene>
    <name evidence="2" type="ORF">DK847_18610</name>
</gene>
<organism evidence="2 3">
    <name type="scientific">Aestuariivirga litoralis</name>
    <dbReference type="NCBI Taxonomy" id="2650924"/>
    <lineage>
        <taxon>Bacteria</taxon>
        <taxon>Pseudomonadati</taxon>
        <taxon>Pseudomonadota</taxon>
        <taxon>Alphaproteobacteria</taxon>
        <taxon>Hyphomicrobiales</taxon>
        <taxon>Aestuariivirgaceae</taxon>
        <taxon>Aestuariivirga</taxon>
    </lineage>
</organism>
<evidence type="ECO:0000313" key="2">
    <source>
        <dbReference type="EMBL" id="PZF75344.1"/>
    </source>
</evidence>